<evidence type="ECO:0000313" key="1">
    <source>
        <dbReference type="EMBL" id="MBZ4186635.1"/>
    </source>
</evidence>
<dbReference type="Pfam" id="PF01371">
    <property type="entry name" value="Trp_repressor"/>
    <property type="match status" value="1"/>
</dbReference>
<dbReference type="InterPro" id="IPR000831">
    <property type="entry name" value="Trp_repress"/>
</dbReference>
<sequence length="109" mass="11833">MKQRPEPLPKYDAAVAIGALAHVLSKLKGAAEVQAFLEDLCTPAELEAMGDRWRVVPHLLKGEPYRDIHDSTKVSVTTIGRVARCIERGAGGYQAAARRLQLPAVSNTN</sequence>
<dbReference type="SUPFAM" id="SSF48295">
    <property type="entry name" value="TrpR-like"/>
    <property type="match status" value="1"/>
</dbReference>
<protein>
    <submittedName>
        <fullName evidence="1">DNA-binding transcriptional regulator</fullName>
    </submittedName>
</protein>
<accession>A0ABS7TFI0</accession>
<proteinExistence type="predicted"/>
<comment type="caution">
    <text evidence="1">The sequence shown here is derived from an EMBL/GenBank/DDBJ whole genome shotgun (WGS) entry which is preliminary data.</text>
</comment>
<organism evidence="1 2">
    <name type="scientific">Thermomonas beijingensis</name>
    <dbReference type="NCBI Taxonomy" id="2872701"/>
    <lineage>
        <taxon>Bacteria</taxon>
        <taxon>Pseudomonadati</taxon>
        <taxon>Pseudomonadota</taxon>
        <taxon>Gammaproteobacteria</taxon>
        <taxon>Lysobacterales</taxon>
        <taxon>Lysobacteraceae</taxon>
        <taxon>Thermomonas</taxon>
    </lineage>
</organism>
<dbReference type="NCBIfam" id="TIGR02531">
    <property type="entry name" value="yecD_yerC"/>
    <property type="match status" value="1"/>
</dbReference>
<dbReference type="InterPro" id="IPR038116">
    <property type="entry name" value="TrpR-like_sf"/>
</dbReference>
<dbReference type="PANTHER" id="PTHR40080:SF1">
    <property type="entry name" value="TRPR-LIKE PROTEIN YERC_YECD"/>
    <property type="match status" value="1"/>
</dbReference>
<name>A0ABS7TFI0_9GAMM</name>
<keyword evidence="1" id="KW-0238">DNA-binding</keyword>
<gene>
    <name evidence="1" type="ORF">K7B09_09910</name>
</gene>
<dbReference type="InterPro" id="IPR010921">
    <property type="entry name" value="Trp_repressor/repl_initiator"/>
</dbReference>
<dbReference type="GO" id="GO:0003677">
    <property type="term" value="F:DNA binding"/>
    <property type="evidence" value="ECO:0007669"/>
    <property type="project" value="UniProtKB-KW"/>
</dbReference>
<dbReference type="InterPro" id="IPR013368">
    <property type="entry name" value="YecD_YerC"/>
</dbReference>
<evidence type="ECO:0000313" key="2">
    <source>
        <dbReference type="Proteomes" id="UP001430290"/>
    </source>
</evidence>
<dbReference type="EMBL" id="JAIQDJ010000005">
    <property type="protein sequence ID" value="MBZ4186635.1"/>
    <property type="molecule type" value="Genomic_DNA"/>
</dbReference>
<keyword evidence="2" id="KW-1185">Reference proteome</keyword>
<dbReference type="PANTHER" id="PTHR40080">
    <property type="entry name" value="LMO1763 PROTEIN"/>
    <property type="match status" value="1"/>
</dbReference>
<reference evidence="1" key="1">
    <citation type="submission" date="2021-09" db="EMBL/GenBank/DDBJ databases">
        <authorList>
            <person name="Wu T."/>
            <person name="Guo S.Z."/>
        </authorList>
    </citation>
    <scope>NUCLEOTIDE SEQUENCE</scope>
    <source>
        <strain evidence="1">RSS-23</strain>
    </source>
</reference>
<dbReference type="RefSeq" id="WP_223629310.1">
    <property type="nucleotide sequence ID" value="NZ_JAIQDJ010000005.1"/>
</dbReference>
<dbReference type="Gene3D" id="1.10.1270.10">
    <property type="entry name" value="TrpR-like"/>
    <property type="match status" value="1"/>
</dbReference>
<dbReference type="Proteomes" id="UP001430290">
    <property type="component" value="Unassembled WGS sequence"/>
</dbReference>